<keyword evidence="3" id="KW-1185">Reference proteome</keyword>
<feature type="signal peptide" evidence="1">
    <location>
        <begin position="1"/>
        <end position="42"/>
    </location>
</feature>
<keyword evidence="1" id="KW-0732">Signal</keyword>
<organism evidence="2 3">
    <name type="scientific">Roseateles flavus</name>
    <dbReference type="NCBI Taxonomy" id="3149041"/>
    <lineage>
        <taxon>Bacteria</taxon>
        <taxon>Pseudomonadati</taxon>
        <taxon>Pseudomonadota</taxon>
        <taxon>Betaproteobacteria</taxon>
        <taxon>Burkholderiales</taxon>
        <taxon>Sphaerotilaceae</taxon>
        <taxon>Roseateles</taxon>
    </lineage>
</organism>
<accession>A0ABV0GBL6</accession>
<proteinExistence type="predicted"/>
<dbReference type="InterPro" id="IPR032466">
    <property type="entry name" value="Metal_Hydrolase"/>
</dbReference>
<feature type="chain" id="PRO_5046356535" description="Amidohydrolase" evidence="1">
    <location>
        <begin position="43"/>
        <end position="433"/>
    </location>
</feature>
<evidence type="ECO:0000313" key="3">
    <source>
        <dbReference type="Proteomes" id="UP001462640"/>
    </source>
</evidence>
<protein>
    <recommendedName>
        <fullName evidence="4">Amidohydrolase</fullName>
    </recommendedName>
</protein>
<dbReference type="Gene3D" id="3.20.20.140">
    <property type="entry name" value="Metal-dependent hydrolases"/>
    <property type="match status" value="1"/>
</dbReference>
<dbReference type="RefSeq" id="WP_347607841.1">
    <property type="nucleotide sequence ID" value="NZ_JBDPZC010000002.1"/>
</dbReference>
<evidence type="ECO:0000256" key="1">
    <source>
        <dbReference type="SAM" id="SignalP"/>
    </source>
</evidence>
<dbReference type="SUPFAM" id="SSF51556">
    <property type="entry name" value="Metallo-dependent hydrolases"/>
    <property type="match status" value="1"/>
</dbReference>
<reference evidence="2 3" key="1">
    <citation type="submission" date="2024-05" db="EMBL/GenBank/DDBJ databases">
        <title>Roseateles sp. 2.12 16S ribosomal RNA gene Genome sequencing and assembly.</title>
        <authorList>
            <person name="Woo H."/>
        </authorList>
    </citation>
    <scope>NUCLEOTIDE SEQUENCE [LARGE SCALE GENOMIC DNA]</scope>
    <source>
        <strain evidence="2 3">2.12</strain>
    </source>
</reference>
<dbReference type="Proteomes" id="UP001462640">
    <property type="component" value="Unassembled WGS sequence"/>
</dbReference>
<gene>
    <name evidence="2" type="ORF">ABDJ40_06655</name>
</gene>
<name>A0ABV0GBL6_9BURK</name>
<evidence type="ECO:0008006" key="4">
    <source>
        <dbReference type="Google" id="ProtNLM"/>
    </source>
</evidence>
<sequence>MTAHEHPAATRAHFRPDRRRLLCCGAAALGFFTSLAPAPALASPWTSPCPDTPPRPALDSALQDLLARSWDGLDPARVWDVHTHLLGSGDAGSGCRLNPVMDQWWHPMEVVRKRVIMDAACARPAGTGPAASTDRAYVQRLRQLAADFPPGARWLLYAFDEALDAQGRPRPDWTTFHTPDAYAQGVAAAHPERFGWVASIHPYRPDALERLALARAGGAVAIKWLPSSMAIDLRDARLRPFYEQLAASRLPLIVHCGEEHAVPGAGREDLGNPLLLREPLRHGVRVIAAHCASLGQALDLDRSRPRRRPAFELFARLMDEADGRQRLLGDVSAVFQFNREPEVWRTLLTRQDWHERLLHGSDYPLPAVRPLHRLGRLVAAGLLDRAEVPHLERLRDANPLLFDFALKRSVRWEGQVLSPRVFASAHHFGGAVS</sequence>
<dbReference type="EMBL" id="JBDPZC010000002">
    <property type="protein sequence ID" value="MEO3712445.1"/>
    <property type="molecule type" value="Genomic_DNA"/>
</dbReference>
<evidence type="ECO:0000313" key="2">
    <source>
        <dbReference type="EMBL" id="MEO3712445.1"/>
    </source>
</evidence>
<comment type="caution">
    <text evidence="2">The sequence shown here is derived from an EMBL/GenBank/DDBJ whole genome shotgun (WGS) entry which is preliminary data.</text>
</comment>